<dbReference type="RefSeq" id="WP_087514453.1">
    <property type="nucleotide sequence ID" value="NZ_CP032134.1"/>
</dbReference>
<gene>
    <name evidence="6" type="ORF">CDG60_11285</name>
</gene>
<keyword evidence="4" id="KW-1133">Transmembrane helix</keyword>
<reference evidence="7" key="1">
    <citation type="submission" date="2018-09" db="EMBL/GenBank/DDBJ databases">
        <title>The complete genome of Acinetobacter sp. strain WCHAc010005.</title>
        <authorList>
            <person name="Hu Y."/>
            <person name="Long H."/>
            <person name="Feng Y."/>
            <person name="Zong Z."/>
        </authorList>
    </citation>
    <scope>NUCLEOTIDE SEQUENCE [LARGE SCALE GENOMIC DNA]</scope>
    <source>
        <strain evidence="7">WCHAc010005</strain>
    </source>
</reference>
<protein>
    <recommendedName>
        <fullName evidence="2">diguanylate cyclase</fullName>
        <ecNumber evidence="2">2.7.7.65</ecNumber>
    </recommendedName>
</protein>
<evidence type="ECO:0000313" key="7">
    <source>
        <dbReference type="Proteomes" id="UP000263753"/>
    </source>
</evidence>
<comment type="catalytic activity">
    <reaction evidence="3">
        <text>2 GTP = 3',3'-c-di-GMP + 2 diphosphate</text>
        <dbReference type="Rhea" id="RHEA:24898"/>
        <dbReference type="ChEBI" id="CHEBI:33019"/>
        <dbReference type="ChEBI" id="CHEBI:37565"/>
        <dbReference type="ChEBI" id="CHEBI:58805"/>
        <dbReference type="EC" id="2.7.7.65"/>
    </reaction>
</comment>
<feature type="transmembrane region" description="Helical" evidence="4">
    <location>
        <begin position="49"/>
        <end position="69"/>
    </location>
</feature>
<proteinExistence type="predicted"/>
<comment type="cofactor">
    <cofactor evidence="1">
        <name>Mg(2+)</name>
        <dbReference type="ChEBI" id="CHEBI:18420"/>
    </cofactor>
</comment>
<evidence type="ECO:0000256" key="4">
    <source>
        <dbReference type="SAM" id="Phobius"/>
    </source>
</evidence>
<dbReference type="SUPFAM" id="SSF55073">
    <property type="entry name" value="Nucleotide cyclase"/>
    <property type="match status" value="1"/>
</dbReference>
<dbReference type="GO" id="GO:0043709">
    <property type="term" value="P:cell adhesion involved in single-species biofilm formation"/>
    <property type="evidence" value="ECO:0007669"/>
    <property type="project" value="TreeGrafter"/>
</dbReference>
<dbReference type="PANTHER" id="PTHR45138:SF9">
    <property type="entry name" value="DIGUANYLATE CYCLASE DGCM-RELATED"/>
    <property type="match status" value="1"/>
</dbReference>
<name>A0A3B7LW96_9GAMM</name>
<keyword evidence="4" id="KW-0812">Transmembrane</keyword>
<feature type="transmembrane region" description="Helical" evidence="4">
    <location>
        <begin position="81"/>
        <end position="98"/>
    </location>
</feature>
<keyword evidence="4" id="KW-0472">Membrane</keyword>
<dbReference type="NCBIfam" id="TIGR00254">
    <property type="entry name" value="GGDEF"/>
    <property type="match status" value="1"/>
</dbReference>
<dbReference type="PROSITE" id="PS50887">
    <property type="entry name" value="GGDEF"/>
    <property type="match status" value="1"/>
</dbReference>
<dbReference type="EMBL" id="CP032134">
    <property type="protein sequence ID" value="AXY57096.1"/>
    <property type="molecule type" value="Genomic_DNA"/>
</dbReference>
<dbReference type="GO" id="GO:0005886">
    <property type="term" value="C:plasma membrane"/>
    <property type="evidence" value="ECO:0007669"/>
    <property type="project" value="TreeGrafter"/>
</dbReference>
<dbReference type="PANTHER" id="PTHR45138">
    <property type="entry name" value="REGULATORY COMPONENTS OF SENSORY TRANSDUCTION SYSTEM"/>
    <property type="match status" value="1"/>
</dbReference>
<dbReference type="InterPro" id="IPR000160">
    <property type="entry name" value="GGDEF_dom"/>
</dbReference>
<evidence type="ECO:0000259" key="5">
    <source>
        <dbReference type="PROSITE" id="PS50887"/>
    </source>
</evidence>
<dbReference type="EC" id="2.7.7.65" evidence="2"/>
<dbReference type="GO" id="GO:1902201">
    <property type="term" value="P:negative regulation of bacterial-type flagellum-dependent cell motility"/>
    <property type="evidence" value="ECO:0007669"/>
    <property type="project" value="TreeGrafter"/>
</dbReference>
<dbReference type="CDD" id="cd01949">
    <property type="entry name" value="GGDEF"/>
    <property type="match status" value="1"/>
</dbReference>
<dbReference type="SMART" id="SM00267">
    <property type="entry name" value="GGDEF"/>
    <property type="match status" value="1"/>
</dbReference>
<evidence type="ECO:0000256" key="2">
    <source>
        <dbReference type="ARBA" id="ARBA00012528"/>
    </source>
</evidence>
<evidence type="ECO:0000256" key="3">
    <source>
        <dbReference type="ARBA" id="ARBA00034247"/>
    </source>
</evidence>
<dbReference type="Gene3D" id="3.30.70.270">
    <property type="match status" value="1"/>
</dbReference>
<feature type="transmembrane region" description="Helical" evidence="4">
    <location>
        <begin position="134"/>
        <end position="151"/>
    </location>
</feature>
<accession>A0A3B7LW96</accession>
<dbReference type="GO" id="GO:0052621">
    <property type="term" value="F:diguanylate cyclase activity"/>
    <property type="evidence" value="ECO:0007669"/>
    <property type="project" value="UniProtKB-EC"/>
</dbReference>
<organism evidence="6 7">
    <name type="scientific">Acinetobacter chinensis</name>
    <dbReference type="NCBI Taxonomy" id="2004650"/>
    <lineage>
        <taxon>Bacteria</taxon>
        <taxon>Pseudomonadati</taxon>
        <taxon>Pseudomonadota</taxon>
        <taxon>Gammaproteobacteria</taxon>
        <taxon>Moraxellales</taxon>
        <taxon>Moraxellaceae</taxon>
        <taxon>Acinetobacter</taxon>
    </lineage>
</organism>
<feature type="transmembrane region" description="Helical" evidence="4">
    <location>
        <begin position="105"/>
        <end position="128"/>
    </location>
</feature>
<dbReference type="FunFam" id="3.30.70.270:FF:000001">
    <property type="entry name" value="Diguanylate cyclase domain protein"/>
    <property type="match status" value="1"/>
</dbReference>
<evidence type="ECO:0000256" key="1">
    <source>
        <dbReference type="ARBA" id="ARBA00001946"/>
    </source>
</evidence>
<feature type="transmembrane region" description="Helical" evidence="4">
    <location>
        <begin position="158"/>
        <end position="178"/>
    </location>
</feature>
<dbReference type="InterPro" id="IPR043128">
    <property type="entry name" value="Rev_trsase/Diguanyl_cyclase"/>
</dbReference>
<dbReference type="Proteomes" id="UP000263753">
    <property type="component" value="Chromosome"/>
</dbReference>
<dbReference type="InterPro" id="IPR050469">
    <property type="entry name" value="Diguanylate_Cyclase"/>
</dbReference>
<evidence type="ECO:0000313" key="6">
    <source>
        <dbReference type="EMBL" id="AXY57096.1"/>
    </source>
</evidence>
<dbReference type="AlphaFoldDB" id="A0A3B7LW96"/>
<dbReference type="InterPro" id="IPR029787">
    <property type="entry name" value="Nucleotide_cyclase"/>
</dbReference>
<dbReference type="KEGG" id="achi:CDG60_11285"/>
<feature type="domain" description="GGDEF" evidence="5">
    <location>
        <begin position="265"/>
        <end position="401"/>
    </location>
</feature>
<dbReference type="Pfam" id="PF00990">
    <property type="entry name" value="GGDEF"/>
    <property type="match status" value="1"/>
</dbReference>
<sequence>MKLEGSKLLDRTQLDALIAKGLNYVHFSPALEPTYRQQYKNEAAFEFRFRGPIIFFLYAFLSYGIFQVLPDGEITRQWFSYYGWVGVIILGAWVLSFFKAFNPYFDLYTCLGSMGAVAISFIIIPIIGKESNDALLHAAMMYAVVIIYGFVGMRFYTAFIAGWVGGLIAIVVTLWLHFDIDWTALNRTYTFSSILGMSLAYAIDRQHRENYLQNCIIALNQQEMTQQAELLELLSHQDPLTGLANRRYLNTVLDKEWRWAVRFKKPVTVMMIDIDYFKNYNDSLGHVAGDRCLQQIATVLSSVASRSKECAARYGGEEFMLVFPMTSTFEAKRIADLLIQRIGDLEIPHPSSSISSQVTISLGIVTIVPQMNDQLTEFINKADQTLYEAKSQGRNRYKIAS</sequence>